<gene>
    <name evidence="15" type="ORF">EAI_13823</name>
</gene>
<keyword evidence="5 13" id="KW-0349">Heme</keyword>
<evidence type="ECO:0000256" key="5">
    <source>
        <dbReference type="ARBA" id="ARBA00022617"/>
    </source>
</evidence>
<keyword evidence="16" id="KW-1185">Reference proteome</keyword>
<evidence type="ECO:0000256" key="4">
    <source>
        <dbReference type="ARBA" id="ARBA00010617"/>
    </source>
</evidence>
<evidence type="ECO:0000256" key="9">
    <source>
        <dbReference type="ARBA" id="ARBA00023002"/>
    </source>
</evidence>
<comment type="cofactor">
    <cofactor evidence="1 13">
        <name>heme</name>
        <dbReference type="ChEBI" id="CHEBI:30413"/>
    </cofactor>
</comment>
<dbReference type="SUPFAM" id="SSF48264">
    <property type="entry name" value="Cytochrome P450"/>
    <property type="match status" value="1"/>
</dbReference>
<protein>
    <submittedName>
        <fullName evidence="15">Cytochrome P450 6k1</fullName>
    </submittedName>
</protein>
<evidence type="ECO:0000256" key="8">
    <source>
        <dbReference type="ARBA" id="ARBA00022848"/>
    </source>
</evidence>
<dbReference type="InParanoid" id="E2BIY5"/>
<feature type="binding site" description="axial binding residue" evidence="13">
    <location>
        <position position="436"/>
    </location>
    <ligand>
        <name>heme</name>
        <dbReference type="ChEBI" id="CHEBI:30413"/>
    </ligand>
    <ligandPart>
        <name>Fe</name>
        <dbReference type="ChEBI" id="CHEBI:18248"/>
    </ligandPart>
</feature>
<dbReference type="GO" id="GO:0016705">
    <property type="term" value="F:oxidoreductase activity, acting on paired donors, with incorporation or reduction of molecular oxygen"/>
    <property type="evidence" value="ECO:0007669"/>
    <property type="project" value="InterPro"/>
</dbReference>
<keyword evidence="11 14" id="KW-0503">Monooxygenase</keyword>
<dbReference type="PANTHER" id="PTHR24292">
    <property type="entry name" value="CYTOCHROME P450"/>
    <property type="match status" value="1"/>
</dbReference>
<dbReference type="PRINTS" id="PR00385">
    <property type="entry name" value="P450"/>
</dbReference>
<dbReference type="GO" id="GO:0004497">
    <property type="term" value="F:monooxygenase activity"/>
    <property type="evidence" value="ECO:0007669"/>
    <property type="project" value="UniProtKB-KW"/>
</dbReference>
<dbReference type="GO" id="GO:0020037">
    <property type="term" value="F:heme binding"/>
    <property type="evidence" value="ECO:0007669"/>
    <property type="project" value="InterPro"/>
</dbReference>
<dbReference type="Pfam" id="PF00067">
    <property type="entry name" value="p450"/>
    <property type="match status" value="1"/>
</dbReference>
<dbReference type="Gene3D" id="1.10.630.10">
    <property type="entry name" value="Cytochrome P450"/>
    <property type="match status" value="1"/>
</dbReference>
<evidence type="ECO:0000256" key="3">
    <source>
        <dbReference type="ARBA" id="ARBA00004406"/>
    </source>
</evidence>
<dbReference type="InterPro" id="IPR050476">
    <property type="entry name" value="Insect_CytP450_Detox"/>
</dbReference>
<dbReference type="OMA" id="MIRDFDN"/>
<dbReference type="OrthoDB" id="2789670at2759"/>
<reference evidence="15 16" key="1">
    <citation type="journal article" date="2010" name="Science">
        <title>Genomic comparison of the ants Camponotus floridanus and Harpegnathos saltator.</title>
        <authorList>
            <person name="Bonasio R."/>
            <person name="Zhang G."/>
            <person name="Ye C."/>
            <person name="Mutti N.S."/>
            <person name="Fang X."/>
            <person name="Qin N."/>
            <person name="Donahue G."/>
            <person name="Yang P."/>
            <person name="Li Q."/>
            <person name="Li C."/>
            <person name="Zhang P."/>
            <person name="Huang Z."/>
            <person name="Berger S.L."/>
            <person name="Reinberg D."/>
            <person name="Wang J."/>
            <person name="Liebig J."/>
        </authorList>
    </citation>
    <scope>NUCLEOTIDE SEQUENCE [LARGE SCALE GENOMIC DNA]</scope>
    <source>
        <strain evidence="15 16">R22 G/1</strain>
    </source>
</reference>
<evidence type="ECO:0000256" key="11">
    <source>
        <dbReference type="ARBA" id="ARBA00023033"/>
    </source>
</evidence>
<evidence type="ECO:0000256" key="13">
    <source>
        <dbReference type="PIRSR" id="PIRSR602401-1"/>
    </source>
</evidence>
<dbReference type="Proteomes" id="UP000008237">
    <property type="component" value="Unassembled WGS sequence"/>
</dbReference>
<keyword evidence="7" id="KW-0256">Endoplasmic reticulum</keyword>
<evidence type="ECO:0000256" key="7">
    <source>
        <dbReference type="ARBA" id="ARBA00022824"/>
    </source>
</evidence>
<organism evidence="16">
    <name type="scientific">Harpegnathos saltator</name>
    <name type="common">Jerdon's jumping ant</name>
    <dbReference type="NCBI Taxonomy" id="610380"/>
    <lineage>
        <taxon>Eukaryota</taxon>
        <taxon>Metazoa</taxon>
        <taxon>Ecdysozoa</taxon>
        <taxon>Arthropoda</taxon>
        <taxon>Hexapoda</taxon>
        <taxon>Insecta</taxon>
        <taxon>Pterygota</taxon>
        <taxon>Neoptera</taxon>
        <taxon>Endopterygota</taxon>
        <taxon>Hymenoptera</taxon>
        <taxon>Apocrita</taxon>
        <taxon>Aculeata</taxon>
        <taxon>Formicoidea</taxon>
        <taxon>Formicidae</taxon>
        <taxon>Ponerinae</taxon>
        <taxon>Ponerini</taxon>
        <taxon>Harpegnathos</taxon>
    </lineage>
</organism>
<evidence type="ECO:0000256" key="14">
    <source>
        <dbReference type="RuleBase" id="RU000461"/>
    </source>
</evidence>
<dbReference type="PROSITE" id="PS00086">
    <property type="entry name" value="CYTOCHROME_P450"/>
    <property type="match status" value="1"/>
</dbReference>
<dbReference type="InterPro" id="IPR017972">
    <property type="entry name" value="Cyt_P450_CS"/>
</dbReference>
<dbReference type="FunFam" id="1.10.630.10:FF:000042">
    <property type="entry name" value="Cytochrome P450"/>
    <property type="match status" value="1"/>
</dbReference>
<proteinExistence type="inferred from homology"/>
<dbReference type="STRING" id="610380.E2BIY5"/>
<evidence type="ECO:0000313" key="16">
    <source>
        <dbReference type="Proteomes" id="UP000008237"/>
    </source>
</evidence>
<keyword evidence="10 13" id="KW-0408">Iron</keyword>
<keyword evidence="12" id="KW-0472">Membrane</keyword>
<dbReference type="AlphaFoldDB" id="E2BIY5"/>
<keyword evidence="9 14" id="KW-0560">Oxidoreductase</keyword>
<keyword evidence="8" id="KW-0492">Microsome</keyword>
<evidence type="ECO:0000256" key="1">
    <source>
        <dbReference type="ARBA" id="ARBA00001971"/>
    </source>
</evidence>
<dbReference type="PRINTS" id="PR00463">
    <property type="entry name" value="EP450I"/>
</dbReference>
<dbReference type="EMBL" id="GL448543">
    <property type="protein sequence ID" value="EFN84330.1"/>
    <property type="molecule type" value="Genomic_DNA"/>
</dbReference>
<accession>E2BIY5</accession>
<dbReference type="CDD" id="cd11056">
    <property type="entry name" value="CYP6-like"/>
    <property type="match status" value="1"/>
</dbReference>
<dbReference type="PANTHER" id="PTHR24292:SF45">
    <property type="entry name" value="CYTOCHROME P450 6G1-RELATED"/>
    <property type="match status" value="1"/>
</dbReference>
<evidence type="ECO:0000256" key="12">
    <source>
        <dbReference type="ARBA" id="ARBA00023136"/>
    </source>
</evidence>
<comment type="subcellular location">
    <subcellularLocation>
        <location evidence="3">Endoplasmic reticulum membrane</location>
        <topology evidence="3">Peripheral membrane protein</topology>
    </subcellularLocation>
    <subcellularLocation>
        <location evidence="2">Microsome membrane</location>
        <topology evidence="2">Peripheral membrane protein</topology>
    </subcellularLocation>
</comment>
<name>E2BIY5_HARSA</name>
<evidence type="ECO:0000313" key="15">
    <source>
        <dbReference type="EMBL" id="EFN84330.1"/>
    </source>
</evidence>
<evidence type="ECO:0000256" key="10">
    <source>
        <dbReference type="ARBA" id="ARBA00023004"/>
    </source>
</evidence>
<dbReference type="InterPro" id="IPR002401">
    <property type="entry name" value="Cyt_P450_E_grp-I"/>
</dbReference>
<evidence type="ECO:0000256" key="2">
    <source>
        <dbReference type="ARBA" id="ARBA00004174"/>
    </source>
</evidence>
<dbReference type="GO" id="GO:0005506">
    <property type="term" value="F:iron ion binding"/>
    <property type="evidence" value="ECO:0007669"/>
    <property type="project" value="InterPro"/>
</dbReference>
<sequence length="491" mass="56480">MLATLVLLATAVIFFCFYARYKLNYWKRRGVESIPADYIFGNFKDAILFRSAPGFHLGELHNVAKSDAPFVGFYIFHKPCLLLRDPEIIKHFMIRDFDNFSDRHFAGSNQTDSIGMKNLFGLKNPAWKYLRTKITPTLTRGKLKQMFPLMMETGEPMMKFLKNQPADMNNTKIVDAQDLSYKYATDLIASVALGIKVDSFHYPDTEFTTAVAEFFHGFKRMIALVTVFFMPELVELFGTKLLFNASFIKKVFWDVMENREKSGQKRGDFIDSLLQLKYGEQNPDYKFEGDNLLFQSGTFFSGFESSSACLSFTLMELANHTEYQELAREDINNAIEKYGWTYEAFHNMKYLDQVIAEGLRMHPPVSTIDRYTRQDYTIPGTDVIIEKGTPIYISLYGLHRDPRFFDESHIFNPDRFAEGNQINDAYIPFGTGPRMCIGSKAGTLHAKVVLSMLLREYKIWQSSDNKTSLDTRSTFTAAADGIKLHFKKVVR</sequence>
<comment type="similarity">
    <text evidence="4 14">Belongs to the cytochrome P450 family.</text>
</comment>
<dbReference type="GO" id="GO:0005789">
    <property type="term" value="C:endoplasmic reticulum membrane"/>
    <property type="evidence" value="ECO:0007669"/>
    <property type="project" value="UniProtKB-SubCell"/>
</dbReference>
<dbReference type="InterPro" id="IPR001128">
    <property type="entry name" value="Cyt_P450"/>
</dbReference>
<evidence type="ECO:0000256" key="6">
    <source>
        <dbReference type="ARBA" id="ARBA00022723"/>
    </source>
</evidence>
<dbReference type="InterPro" id="IPR036396">
    <property type="entry name" value="Cyt_P450_sf"/>
</dbReference>
<keyword evidence="6 13" id="KW-0479">Metal-binding</keyword>